<dbReference type="RefSeq" id="WP_116879834.1">
    <property type="nucleotide sequence ID" value="NZ_QURB01000002.1"/>
</dbReference>
<sequence length="178" mass="19840">MATETTLQKIAEHEAEITALNAQIAKKEKDYTYYKGQADGWKRLYEKRLKAMASQAKREEALVGWNKNMNLYKDVQKDISSLKSQVSSLNDSIETFRNLIDSNAEQNVILAEQGLTADSVEATAEAESAVKIAESEARKSKVESANQATLLIAAGVALLLLTITFFIVRSKIKKKKRK</sequence>
<evidence type="ECO:0000313" key="4">
    <source>
        <dbReference type="Proteomes" id="UP000257127"/>
    </source>
</evidence>
<organism evidence="3 4">
    <name type="scientific">Brumimicrobium aurantiacum</name>
    <dbReference type="NCBI Taxonomy" id="1737063"/>
    <lineage>
        <taxon>Bacteria</taxon>
        <taxon>Pseudomonadati</taxon>
        <taxon>Bacteroidota</taxon>
        <taxon>Flavobacteriia</taxon>
        <taxon>Flavobacteriales</taxon>
        <taxon>Crocinitomicaceae</taxon>
        <taxon>Brumimicrobium</taxon>
    </lineage>
</organism>
<keyword evidence="4" id="KW-1185">Reference proteome</keyword>
<dbReference type="Gene3D" id="1.10.287.1490">
    <property type="match status" value="1"/>
</dbReference>
<proteinExistence type="predicted"/>
<gene>
    <name evidence="3" type="ORF">DXU93_03275</name>
</gene>
<dbReference type="AlphaFoldDB" id="A0A3E1EZ70"/>
<comment type="caution">
    <text evidence="3">The sequence shown here is derived from an EMBL/GenBank/DDBJ whole genome shotgun (WGS) entry which is preliminary data.</text>
</comment>
<keyword evidence="2" id="KW-0812">Transmembrane</keyword>
<dbReference type="Proteomes" id="UP000257127">
    <property type="component" value="Unassembled WGS sequence"/>
</dbReference>
<evidence type="ECO:0000256" key="2">
    <source>
        <dbReference type="SAM" id="Phobius"/>
    </source>
</evidence>
<feature type="coiled-coil region" evidence="1">
    <location>
        <begin position="3"/>
        <end position="30"/>
    </location>
</feature>
<keyword evidence="2" id="KW-1133">Transmembrane helix</keyword>
<dbReference type="EMBL" id="QURB01000002">
    <property type="protein sequence ID" value="RFC54855.1"/>
    <property type="molecule type" value="Genomic_DNA"/>
</dbReference>
<name>A0A3E1EZ70_9FLAO</name>
<reference evidence="3 4" key="1">
    <citation type="submission" date="2018-08" db="EMBL/GenBank/DDBJ databases">
        <title>The draft genome squence of Brumimicrobium sp. N62.</title>
        <authorList>
            <person name="Du Z.-J."/>
            <person name="Luo H.-R."/>
        </authorList>
    </citation>
    <scope>NUCLEOTIDE SEQUENCE [LARGE SCALE GENOMIC DNA]</scope>
    <source>
        <strain evidence="3 4">N62</strain>
    </source>
</reference>
<keyword evidence="2" id="KW-0472">Membrane</keyword>
<evidence type="ECO:0000313" key="3">
    <source>
        <dbReference type="EMBL" id="RFC54855.1"/>
    </source>
</evidence>
<accession>A0A3E1EZ70</accession>
<protein>
    <submittedName>
        <fullName evidence="3">Uncharacterized protein</fullName>
    </submittedName>
</protein>
<evidence type="ECO:0000256" key="1">
    <source>
        <dbReference type="SAM" id="Coils"/>
    </source>
</evidence>
<feature type="transmembrane region" description="Helical" evidence="2">
    <location>
        <begin position="148"/>
        <end position="168"/>
    </location>
</feature>
<keyword evidence="1" id="KW-0175">Coiled coil</keyword>